<keyword evidence="1" id="KW-0812">Transmembrane</keyword>
<evidence type="ECO:0000256" key="1">
    <source>
        <dbReference type="SAM" id="Phobius"/>
    </source>
</evidence>
<feature type="transmembrane region" description="Helical" evidence="1">
    <location>
        <begin position="71"/>
        <end position="93"/>
    </location>
</feature>
<dbReference type="AlphaFoldDB" id="A0A1E3RXU7"/>
<name>A0A1E3RXU7_9MYCO</name>
<keyword evidence="1" id="KW-0472">Membrane</keyword>
<accession>A0A1E3RXU7</accession>
<sequence length="139" mass="14437">MFTGALPAATQAADAPSEPLPAPAHPLVVPGSHPFLKRWTFVGVVACVWIAAAAAGWGLYYWWFQSIDKTASLFVVLVFLVVCGVGGLLTAMVPDRPAVAALAIALMSAPLAATAGAAVLHGLNFCEYASRCLIGLIPY</sequence>
<proteinExistence type="predicted"/>
<protein>
    <recommendedName>
        <fullName evidence="4">Transmembrane protein</fullName>
    </recommendedName>
</protein>
<organism evidence="2 3">
    <name type="scientific">Mycolicibacterium holsaticum</name>
    <dbReference type="NCBI Taxonomy" id="152142"/>
    <lineage>
        <taxon>Bacteria</taxon>
        <taxon>Bacillati</taxon>
        <taxon>Actinomycetota</taxon>
        <taxon>Actinomycetes</taxon>
        <taxon>Mycobacteriales</taxon>
        <taxon>Mycobacteriaceae</taxon>
        <taxon>Mycolicibacterium</taxon>
    </lineage>
</organism>
<gene>
    <name evidence="2" type="ORF">BHQ17_08000</name>
</gene>
<evidence type="ECO:0008006" key="4">
    <source>
        <dbReference type="Google" id="ProtNLM"/>
    </source>
</evidence>
<keyword evidence="1" id="KW-1133">Transmembrane helix</keyword>
<dbReference type="EMBL" id="MIGZ01000033">
    <property type="protein sequence ID" value="ODQ94743.1"/>
    <property type="molecule type" value="Genomic_DNA"/>
</dbReference>
<evidence type="ECO:0000313" key="2">
    <source>
        <dbReference type="EMBL" id="ODQ94743.1"/>
    </source>
</evidence>
<keyword evidence="3" id="KW-1185">Reference proteome</keyword>
<feature type="transmembrane region" description="Helical" evidence="1">
    <location>
        <begin position="39"/>
        <end position="64"/>
    </location>
</feature>
<dbReference type="Proteomes" id="UP000094243">
    <property type="component" value="Unassembled WGS sequence"/>
</dbReference>
<feature type="transmembrane region" description="Helical" evidence="1">
    <location>
        <begin position="99"/>
        <end position="123"/>
    </location>
</feature>
<evidence type="ECO:0000313" key="3">
    <source>
        <dbReference type="Proteomes" id="UP000094243"/>
    </source>
</evidence>
<reference evidence="3" key="1">
    <citation type="submission" date="2016-09" db="EMBL/GenBank/DDBJ databases">
        <authorList>
            <person name="Greninger A.L."/>
            <person name="Jerome K.R."/>
            <person name="Mcnair B."/>
            <person name="Wallis C."/>
            <person name="Fang F."/>
        </authorList>
    </citation>
    <scope>NUCLEOTIDE SEQUENCE [LARGE SCALE GENOMIC DNA]</scope>
    <source>
        <strain evidence="3">M7</strain>
    </source>
</reference>
<comment type="caution">
    <text evidence="2">The sequence shown here is derived from an EMBL/GenBank/DDBJ whole genome shotgun (WGS) entry which is preliminary data.</text>
</comment>